<gene>
    <name evidence="3" type="ORF">C3R40_09305</name>
</gene>
<keyword evidence="1" id="KW-0175">Coiled coil</keyword>
<feature type="coiled-coil region" evidence="1">
    <location>
        <begin position="250"/>
        <end position="277"/>
    </location>
</feature>
<name>A0AAP8PWN7_SERMA</name>
<organism evidence="3">
    <name type="scientific">Serratia marcescens</name>
    <dbReference type="NCBI Taxonomy" id="615"/>
    <lineage>
        <taxon>Bacteria</taxon>
        <taxon>Pseudomonadati</taxon>
        <taxon>Pseudomonadota</taxon>
        <taxon>Gammaproteobacteria</taxon>
        <taxon>Enterobacterales</taxon>
        <taxon>Yersiniaceae</taxon>
        <taxon>Serratia</taxon>
    </lineage>
</organism>
<feature type="transmembrane region" description="Helical" evidence="2">
    <location>
        <begin position="45"/>
        <end position="65"/>
    </location>
</feature>
<evidence type="ECO:0000313" key="3">
    <source>
        <dbReference type="EMBL" id="POP16995.1"/>
    </source>
</evidence>
<sequence length="280" mass="32818">MQLIKMIKMEVFYTKESKVAEDKNETTQALGVIPLLDRLWRFNKVMTLGYCFLFLDAFLSYGKGYGVFALSSSKLSDFNLGDVCLFLLLFGLISSLGLFFLEGVVFAVLTELKAYRLFPCEGSDKRKKSGYVYIGDLREYAMREQSELAYKEYKEAFGKWYDELVNLHEARRVSFGCLFLFVFGWILSAFNGSKGVFLDGVYSFLDLSMSHFLLGCIVFLVLLVVYLAFYGREVDSSLWVYYPPLYDIKVKEEKKRREREREIEREYEMNKRKLKDKQDW</sequence>
<keyword evidence="2" id="KW-1133">Transmembrane helix</keyword>
<comment type="caution">
    <text evidence="3">The sequence shown here is derived from an EMBL/GenBank/DDBJ whole genome shotgun (WGS) entry which is preliminary data.</text>
</comment>
<accession>A0AAP8PWN7</accession>
<dbReference type="AlphaFoldDB" id="A0AAP8PWN7"/>
<feature type="transmembrane region" description="Helical" evidence="2">
    <location>
        <begin position="173"/>
        <end position="190"/>
    </location>
</feature>
<reference evidence="3" key="1">
    <citation type="submission" date="2018-01" db="EMBL/GenBank/DDBJ databases">
        <title>The opportunistic pathogen Serratia marcescens is an overlooked threat to honeybees.</title>
        <authorList>
            <person name="Raymann K."/>
            <person name="Shaffer Z."/>
            <person name="Coon K."/>
            <person name="Salisbury S."/>
            <person name="Moran N.A."/>
        </authorList>
    </citation>
    <scope>NUCLEOTIDE SEQUENCE [LARGE SCALE GENOMIC DNA]</scope>
    <source>
        <strain evidence="3">KZ19</strain>
    </source>
</reference>
<feature type="transmembrane region" description="Helical" evidence="2">
    <location>
        <begin position="210"/>
        <end position="229"/>
    </location>
</feature>
<proteinExistence type="predicted"/>
<protein>
    <submittedName>
        <fullName evidence="3">Uncharacterized protein</fullName>
    </submittedName>
</protein>
<keyword evidence="2" id="KW-0812">Transmembrane</keyword>
<keyword evidence="2" id="KW-0472">Membrane</keyword>
<dbReference type="EMBL" id="PQGI01000007">
    <property type="protein sequence ID" value="POP16995.1"/>
    <property type="molecule type" value="Genomic_DNA"/>
</dbReference>
<evidence type="ECO:0000256" key="2">
    <source>
        <dbReference type="SAM" id="Phobius"/>
    </source>
</evidence>
<evidence type="ECO:0000256" key="1">
    <source>
        <dbReference type="SAM" id="Coils"/>
    </source>
</evidence>
<feature type="transmembrane region" description="Helical" evidence="2">
    <location>
        <begin position="85"/>
        <end position="109"/>
    </location>
</feature>